<feature type="active site" evidence="5 6">
    <location>
        <position position="281"/>
    </location>
</feature>
<evidence type="ECO:0000256" key="3">
    <source>
        <dbReference type="ARBA" id="ARBA00022801"/>
    </source>
</evidence>
<comment type="similarity">
    <text evidence="5">Belongs to the CheB family.</text>
</comment>
<dbReference type="InterPro" id="IPR035909">
    <property type="entry name" value="CheB_C"/>
</dbReference>
<evidence type="ECO:0000313" key="10">
    <source>
        <dbReference type="EMBL" id="MBC9824510.1"/>
    </source>
</evidence>
<dbReference type="GO" id="GO:0008168">
    <property type="term" value="F:methyltransferase activity"/>
    <property type="evidence" value="ECO:0007669"/>
    <property type="project" value="UniProtKB-KW"/>
</dbReference>
<keyword evidence="3 5" id="KW-0378">Hydrolase</keyword>
<dbReference type="SMART" id="SM00448">
    <property type="entry name" value="REC"/>
    <property type="match status" value="1"/>
</dbReference>
<dbReference type="EMBL" id="WNJQ01000001">
    <property type="protein sequence ID" value="MBC9824510.1"/>
    <property type="molecule type" value="Genomic_DNA"/>
</dbReference>
<dbReference type="GO" id="GO:0016829">
    <property type="term" value="F:lyase activity"/>
    <property type="evidence" value="ECO:0007669"/>
    <property type="project" value="UniProtKB-KW"/>
</dbReference>
<feature type="modified residue" description="4-aspartylphosphate" evidence="5 7">
    <location>
        <position position="55"/>
    </location>
</feature>
<dbReference type="Gene3D" id="3.40.50.2300">
    <property type="match status" value="1"/>
</dbReference>
<feature type="domain" description="Response regulatory" evidence="8">
    <location>
        <begin position="4"/>
        <end position="119"/>
    </location>
</feature>
<evidence type="ECO:0000259" key="8">
    <source>
        <dbReference type="PROSITE" id="PS50110"/>
    </source>
</evidence>
<comment type="subcellular location">
    <subcellularLocation>
        <location evidence="5">Cytoplasm</location>
    </subcellularLocation>
</comment>
<dbReference type="CDD" id="cd17541">
    <property type="entry name" value="REC_CheB-like"/>
    <property type="match status" value="1"/>
</dbReference>
<dbReference type="HAMAP" id="MF_00099">
    <property type="entry name" value="CheB_chemtxs"/>
    <property type="match status" value="1"/>
</dbReference>
<dbReference type="SUPFAM" id="SSF52738">
    <property type="entry name" value="Methylesterase CheB, C-terminal domain"/>
    <property type="match status" value="1"/>
</dbReference>
<dbReference type="EC" id="3.1.1.61" evidence="5"/>
<reference evidence="10 11" key="1">
    <citation type="journal article" date="2020" name="Microorganisms">
        <title>New Insight into Antimicrobial Compounds from Food and Marine-Sourced Carnobacterium Species through Phenotype and Genome Analyses.</title>
        <authorList>
            <person name="Begrem S."/>
            <person name="Ivaniuk F."/>
            <person name="Gigout-Chevalier F."/>
            <person name="Kolypczuk L."/>
            <person name="Bonnetot S."/>
            <person name="Leroi F."/>
            <person name="Grovel O."/>
            <person name="Delbarre-Ladrat C."/>
            <person name="Passerini D."/>
        </authorList>
    </citation>
    <scope>NUCLEOTIDE SEQUENCE [LARGE SCALE GENOMIC DNA]</scope>
    <source>
        <strain evidence="10 11">MIP2551</strain>
    </source>
</reference>
<dbReference type="GO" id="GO:0008984">
    <property type="term" value="F:protein-glutamate methylesterase activity"/>
    <property type="evidence" value="ECO:0007669"/>
    <property type="project" value="UniProtKB-EC"/>
</dbReference>
<protein>
    <recommendedName>
        <fullName evidence="5">Protein-glutamate methylesterase/protein-glutamine glutaminase</fullName>
        <ecNumber evidence="5">3.1.1.61</ecNumber>
        <ecNumber evidence="5">3.5.1.44</ecNumber>
    </recommendedName>
</protein>
<dbReference type="PROSITE" id="PS50110">
    <property type="entry name" value="RESPONSE_REGULATORY"/>
    <property type="match status" value="1"/>
</dbReference>
<dbReference type="PANTHER" id="PTHR42872:SF6">
    <property type="entry name" value="PROTEIN-GLUTAMATE METHYLESTERASE_PROTEIN-GLUTAMINE GLUTAMINASE"/>
    <property type="match status" value="1"/>
</dbReference>
<dbReference type="InterPro" id="IPR011006">
    <property type="entry name" value="CheY-like_superfamily"/>
</dbReference>
<comment type="caution">
    <text evidence="10">The sequence shown here is derived from an EMBL/GenBank/DDBJ whole genome shotgun (WGS) entry which is preliminary data.</text>
</comment>
<dbReference type="GO" id="GO:0032259">
    <property type="term" value="P:methylation"/>
    <property type="evidence" value="ECO:0007669"/>
    <property type="project" value="UniProtKB-KW"/>
</dbReference>
<keyword evidence="11" id="KW-1185">Reference proteome</keyword>
<evidence type="ECO:0000256" key="5">
    <source>
        <dbReference type="HAMAP-Rule" id="MF_00099"/>
    </source>
</evidence>
<keyword evidence="5 7" id="KW-0597">Phosphoprotein</keyword>
<evidence type="ECO:0000256" key="1">
    <source>
        <dbReference type="ARBA" id="ARBA00022490"/>
    </source>
</evidence>
<comment type="PTM">
    <text evidence="5">Phosphorylated by CheA. Phosphorylation of the N-terminal regulatory domain activates the methylesterase activity.</text>
</comment>
<comment type="catalytic activity">
    <reaction evidence="4 5">
        <text>[protein]-L-glutamate 5-O-methyl ester + H2O = L-glutamyl-[protein] + methanol + H(+)</text>
        <dbReference type="Rhea" id="RHEA:23236"/>
        <dbReference type="Rhea" id="RHEA-COMP:10208"/>
        <dbReference type="Rhea" id="RHEA-COMP:10311"/>
        <dbReference type="ChEBI" id="CHEBI:15377"/>
        <dbReference type="ChEBI" id="CHEBI:15378"/>
        <dbReference type="ChEBI" id="CHEBI:17790"/>
        <dbReference type="ChEBI" id="CHEBI:29973"/>
        <dbReference type="ChEBI" id="CHEBI:82795"/>
        <dbReference type="EC" id="3.1.1.61"/>
    </reaction>
</comment>
<comment type="catalytic activity">
    <reaction evidence="5">
        <text>L-glutaminyl-[protein] + H2O = L-glutamyl-[protein] + NH4(+)</text>
        <dbReference type="Rhea" id="RHEA:16441"/>
        <dbReference type="Rhea" id="RHEA-COMP:10207"/>
        <dbReference type="Rhea" id="RHEA-COMP:10208"/>
        <dbReference type="ChEBI" id="CHEBI:15377"/>
        <dbReference type="ChEBI" id="CHEBI:28938"/>
        <dbReference type="ChEBI" id="CHEBI:29973"/>
        <dbReference type="ChEBI" id="CHEBI:30011"/>
        <dbReference type="EC" id="3.5.1.44"/>
    </reaction>
</comment>
<proteinExistence type="inferred from homology"/>
<keyword evidence="10" id="KW-0808">Transferase</keyword>
<keyword evidence="10" id="KW-0456">Lyase</keyword>
<dbReference type="RefSeq" id="WP_187948478.1">
    <property type="nucleotide sequence ID" value="NZ_WNJQ01000001.1"/>
</dbReference>
<gene>
    <name evidence="5 10" type="primary">cheB</name>
    <name evidence="10" type="ORF">GLO26_01525</name>
</gene>
<dbReference type="Gene3D" id="3.40.50.180">
    <property type="entry name" value="Methylesterase CheB, C-terminal domain"/>
    <property type="match status" value="1"/>
</dbReference>
<evidence type="ECO:0000256" key="6">
    <source>
        <dbReference type="PROSITE-ProRule" id="PRU00050"/>
    </source>
</evidence>
<dbReference type="InterPro" id="IPR001789">
    <property type="entry name" value="Sig_transdc_resp-reg_receiver"/>
</dbReference>
<feature type="domain" description="CheB-type methylesterase" evidence="9">
    <location>
        <begin position="151"/>
        <end position="339"/>
    </location>
</feature>
<dbReference type="CDD" id="cd16432">
    <property type="entry name" value="CheB_Rec"/>
    <property type="match status" value="1"/>
</dbReference>
<keyword evidence="10" id="KW-0489">Methyltransferase</keyword>
<dbReference type="PANTHER" id="PTHR42872">
    <property type="entry name" value="PROTEIN-GLUTAMATE METHYLESTERASE/PROTEIN-GLUTAMINE GLUTAMINASE"/>
    <property type="match status" value="1"/>
</dbReference>
<evidence type="ECO:0000256" key="7">
    <source>
        <dbReference type="PROSITE-ProRule" id="PRU00169"/>
    </source>
</evidence>
<dbReference type="Proteomes" id="UP000638836">
    <property type="component" value="Unassembled WGS sequence"/>
</dbReference>
<dbReference type="PIRSF" id="PIRSF000876">
    <property type="entry name" value="RR_chemtxs_CheB"/>
    <property type="match status" value="1"/>
</dbReference>
<dbReference type="Pfam" id="PF01339">
    <property type="entry name" value="CheB_methylest"/>
    <property type="match status" value="1"/>
</dbReference>
<comment type="domain">
    <text evidence="5">Contains a C-terminal catalytic domain, and an N-terminal region which modulates catalytic activity.</text>
</comment>
<name>A0ABR7T915_9LACT</name>
<evidence type="ECO:0000313" key="11">
    <source>
        <dbReference type="Proteomes" id="UP000638836"/>
    </source>
</evidence>
<dbReference type="NCBIfam" id="NF001965">
    <property type="entry name" value="PRK00742.1"/>
    <property type="match status" value="1"/>
</dbReference>
<dbReference type="Pfam" id="PF00072">
    <property type="entry name" value="Response_reg"/>
    <property type="match status" value="1"/>
</dbReference>
<keyword evidence="2 5" id="KW-0145">Chemotaxis</keyword>
<evidence type="ECO:0000256" key="4">
    <source>
        <dbReference type="ARBA" id="ARBA00048267"/>
    </source>
</evidence>
<dbReference type="InterPro" id="IPR008248">
    <property type="entry name" value="CheB-like"/>
</dbReference>
<sequence>MNIKVLVVDDSPFMRKVISETIASIEGLEVIGTARNGRDALKAIPQLQPDVITLDIEMPGLNGLETLEIIKKDYSIPVIMMSSFSGEDNTIAALDLGAMDFIEKPHDIRNQTDGFKNEVADKIKPLFEQKKSERPLEKSLLQANELEKRLPKKVKAITIGASTGGPKALFSIIRSLPENLSFPIFIVQHMPKGFTTSFSKRLDKESAANVVEAEDGMAIKGGVVYVAPGGYHMIIEDNCIKLNEADKLHGVRPAVDYLFEAAAEVYGSDLVSFILTGMGHDGARGSAKIKKAGGFTVAQNRETSIVYGMPGNAVQKGVIDEIASLDEISELINWMIRMRS</sequence>
<dbReference type="PROSITE" id="PS50122">
    <property type="entry name" value="CHEB"/>
    <property type="match status" value="1"/>
</dbReference>
<evidence type="ECO:0000256" key="2">
    <source>
        <dbReference type="ARBA" id="ARBA00022500"/>
    </source>
</evidence>
<evidence type="ECO:0000259" key="9">
    <source>
        <dbReference type="PROSITE" id="PS50122"/>
    </source>
</evidence>
<dbReference type="InterPro" id="IPR000673">
    <property type="entry name" value="Sig_transdc_resp-reg_Me-estase"/>
</dbReference>
<feature type="active site" evidence="5 6">
    <location>
        <position position="162"/>
    </location>
</feature>
<keyword evidence="1 5" id="KW-0963">Cytoplasm</keyword>
<organism evidence="10 11">
    <name type="scientific">Carnobacterium inhibens</name>
    <dbReference type="NCBI Taxonomy" id="147709"/>
    <lineage>
        <taxon>Bacteria</taxon>
        <taxon>Bacillati</taxon>
        <taxon>Bacillota</taxon>
        <taxon>Bacilli</taxon>
        <taxon>Lactobacillales</taxon>
        <taxon>Carnobacteriaceae</taxon>
        <taxon>Carnobacterium</taxon>
    </lineage>
</organism>
<dbReference type="EC" id="3.5.1.44" evidence="5"/>
<dbReference type="SUPFAM" id="SSF52172">
    <property type="entry name" value="CheY-like"/>
    <property type="match status" value="1"/>
</dbReference>
<feature type="active site" evidence="5 6">
    <location>
        <position position="189"/>
    </location>
</feature>
<comment type="function">
    <text evidence="5">Involved in chemotaxis. Part of a chemotaxis signal transduction system that modulates chemotaxis in response to various stimuli. Catalyzes the demethylation of specific methylglutamate residues introduced into the chemoreceptors (methyl-accepting chemotaxis proteins or MCP) by CheR. Also mediates the irreversible deamidation of specific glutamine residues to glutamic acid.</text>
</comment>
<accession>A0ABR7T915</accession>